<dbReference type="CDD" id="cd12087">
    <property type="entry name" value="TM_EGFR-like"/>
    <property type="match status" value="1"/>
</dbReference>
<comment type="caution">
    <text evidence="8">The sequence shown here is derived from an EMBL/GenBank/DDBJ whole genome shotgun (WGS) entry which is preliminary data.</text>
</comment>
<evidence type="ECO:0000256" key="4">
    <source>
        <dbReference type="ARBA" id="ARBA00023157"/>
    </source>
</evidence>
<evidence type="ECO:0000256" key="6">
    <source>
        <dbReference type="SAM" id="Phobius"/>
    </source>
</evidence>
<feature type="compositionally biased region" description="Low complexity" evidence="5">
    <location>
        <begin position="254"/>
        <end position="268"/>
    </location>
</feature>
<feature type="transmembrane region" description="Helical" evidence="6">
    <location>
        <begin position="108"/>
        <end position="131"/>
    </location>
</feature>
<evidence type="ECO:0000313" key="8">
    <source>
        <dbReference type="EMBL" id="KAJ7609824.1"/>
    </source>
</evidence>
<dbReference type="InterPro" id="IPR008427">
    <property type="entry name" value="Extracellular_membr_CFEM_dom"/>
</dbReference>
<accession>A0AAD7B3Q8</accession>
<keyword evidence="9" id="KW-1185">Reference proteome</keyword>
<name>A0AAD7B3Q8_9AGAR</name>
<evidence type="ECO:0000256" key="1">
    <source>
        <dbReference type="ARBA" id="ARBA00004613"/>
    </source>
</evidence>
<feature type="compositionally biased region" description="Low complexity" evidence="5">
    <location>
        <begin position="207"/>
        <end position="220"/>
    </location>
</feature>
<organism evidence="8 9">
    <name type="scientific">Roridomyces roridus</name>
    <dbReference type="NCBI Taxonomy" id="1738132"/>
    <lineage>
        <taxon>Eukaryota</taxon>
        <taxon>Fungi</taxon>
        <taxon>Dikarya</taxon>
        <taxon>Basidiomycota</taxon>
        <taxon>Agaricomycotina</taxon>
        <taxon>Agaricomycetes</taxon>
        <taxon>Agaricomycetidae</taxon>
        <taxon>Agaricales</taxon>
        <taxon>Marasmiineae</taxon>
        <taxon>Mycenaceae</taxon>
        <taxon>Roridomyces</taxon>
    </lineage>
</organism>
<keyword evidence="6" id="KW-0472">Membrane</keyword>
<proteinExistence type="predicted"/>
<keyword evidence="6" id="KW-0812">Transmembrane</keyword>
<dbReference type="Proteomes" id="UP001221142">
    <property type="component" value="Unassembled WGS sequence"/>
</dbReference>
<dbReference type="EMBL" id="JARKIF010000037">
    <property type="protein sequence ID" value="KAJ7609824.1"/>
    <property type="molecule type" value="Genomic_DNA"/>
</dbReference>
<keyword evidence="6" id="KW-1133">Transmembrane helix</keyword>
<feature type="region of interest" description="Disordered" evidence="5">
    <location>
        <begin position="242"/>
        <end position="277"/>
    </location>
</feature>
<reference evidence="8" key="1">
    <citation type="submission" date="2023-03" db="EMBL/GenBank/DDBJ databases">
        <title>Massive genome expansion in bonnet fungi (Mycena s.s.) driven by repeated elements and novel gene families across ecological guilds.</title>
        <authorList>
            <consortium name="Lawrence Berkeley National Laboratory"/>
            <person name="Harder C.B."/>
            <person name="Miyauchi S."/>
            <person name="Viragh M."/>
            <person name="Kuo A."/>
            <person name="Thoen E."/>
            <person name="Andreopoulos B."/>
            <person name="Lu D."/>
            <person name="Skrede I."/>
            <person name="Drula E."/>
            <person name="Henrissat B."/>
            <person name="Morin E."/>
            <person name="Kohler A."/>
            <person name="Barry K."/>
            <person name="LaButti K."/>
            <person name="Morin E."/>
            <person name="Salamov A."/>
            <person name="Lipzen A."/>
            <person name="Mereny Z."/>
            <person name="Hegedus B."/>
            <person name="Baldrian P."/>
            <person name="Stursova M."/>
            <person name="Weitz H."/>
            <person name="Taylor A."/>
            <person name="Grigoriev I.V."/>
            <person name="Nagy L.G."/>
            <person name="Martin F."/>
            <person name="Kauserud H."/>
        </authorList>
    </citation>
    <scope>NUCLEOTIDE SEQUENCE</scope>
    <source>
        <strain evidence="8">9284</strain>
    </source>
</reference>
<keyword evidence="2" id="KW-0964">Secreted</keyword>
<evidence type="ECO:0000259" key="7">
    <source>
        <dbReference type="PROSITE" id="PS52012"/>
    </source>
</evidence>
<comment type="subcellular location">
    <subcellularLocation>
        <location evidence="1">Secreted</location>
    </subcellularLocation>
</comment>
<keyword evidence="3" id="KW-0732">Signal</keyword>
<dbReference type="AlphaFoldDB" id="A0AAD7B3Q8"/>
<dbReference type="Pfam" id="PF05730">
    <property type="entry name" value="CFEM"/>
    <property type="match status" value="1"/>
</dbReference>
<gene>
    <name evidence="8" type="ORF">FB45DRAFT_1010111</name>
</gene>
<dbReference type="PROSITE" id="PS52012">
    <property type="entry name" value="CFEM"/>
    <property type="match status" value="1"/>
</dbReference>
<feature type="domain" description="CFEM" evidence="7">
    <location>
        <begin position="1"/>
        <end position="107"/>
    </location>
</feature>
<evidence type="ECO:0000256" key="5">
    <source>
        <dbReference type="SAM" id="MobiDB-lite"/>
    </source>
</evidence>
<feature type="region of interest" description="Disordered" evidence="5">
    <location>
        <begin position="195"/>
        <end position="223"/>
    </location>
</feature>
<protein>
    <recommendedName>
        <fullName evidence="7">CFEM domain-containing protein</fullName>
    </recommendedName>
</protein>
<keyword evidence="4" id="KW-1015">Disulfide bond</keyword>
<evidence type="ECO:0000256" key="2">
    <source>
        <dbReference type="ARBA" id="ARBA00022525"/>
    </source>
</evidence>
<evidence type="ECO:0000256" key="3">
    <source>
        <dbReference type="ARBA" id="ARBA00022729"/>
    </source>
</evidence>
<sequence length="309" mass="31816">MVFKRTPSPSPCVQRCAGSSNQFERTNCNPSDSACLCLSGRFVAAVEDCVAVTCPNELPTAARSLRAQCVTATHSLLNPRQDAGGTAPPVPGPTGITPLPSPAPSHTAAIAGGIVGGLVAVALIALTVWCMRGRIRQRFERVPPATSPSPAQAGTPLAADRMELTRDGSTLALDRPVPPAVVASQVEMWEKMGSRTGREYGSGAGGSFSSLPSSSGAGAARVPDKEPQIDFGSLLWNNSTVAPAETPRTHDPNASIAASGGSGSASTSLPTTPQPDPATAIQLRVMTDRVAQLEAALSARTELPPNYTQ</sequence>
<evidence type="ECO:0000313" key="9">
    <source>
        <dbReference type="Proteomes" id="UP001221142"/>
    </source>
</evidence>
<dbReference type="GO" id="GO:0005576">
    <property type="term" value="C:extracellular region"/>
    <property type="evidence" value="ECO:0007669"/>
    <property type="project" value="UniProtKB-SubCell"/>
</dbReference>